<dbReference type="InterPro" id="IPR004027">
    <property type="entry name" value="SEC_C_motif"/>
</dbReference>
<keyword evidence="2" id="KW-1185">Reference proteome</keyword>
<name>A0A227P4Y9_9FLAO</name>
<evidence type="ECO:0000313" key="1">
    <source>
        <dbReference type="EMBL" id="OXG04298.1"/>
    </source>
</evidence>
<reference evidence="1 2" key="1">
    <citation type="submission" date="2016-11" db="EMBL/GenBank/DDBJ databases">
        <title>Whole genomes of Flavobacteriaceae.</title>
        <authorList>
            <person name="Stine C."/>
            <person name="Li C."/>
            <person name="Tadesse D."/>
        </authorList>
    </citation>
    <scope>NUCLEOTIDE SEQUENCE [LARGE SCALE GENOMIC DNA]</scope>
    <source>
        <strain evidence="1 2">DSM 24704</strain>
    </source>
</reference>
<evidence type="ECO:0000313" key="2">
    <source>
        <dbReference type="Proteomes" id="UP000214684"/>
    </source>
</evidence>
<sequence length="285" mass="33681">MKNQQVWNKIEELGESDFPYEDVIVKLQNLKELAVKKDAQEQAKEVWICQTIIGVHKLYSDAFKLLKDKQYYQAWCQLERTEKTMSSLKRHFPFKENKYFLNFIERSVRNLQVIFPYRFFASMEIVKTSVLCSVCSKKVSIRNSCGHIVGEIYDGEMCYRIVDKSEVLGISLVDDPGNKYSVMFITDSSTGEQVDHYSYDIIDYLFDHLSTPYEFWDLRVLQKEIRQEDFKDVNQHDRCNCNSGLKFKECCQPKIGEKYPHYEFLVKNPGLQKSFRTNTIKRAIR</sequence>
<organism evidence="1 2">
    <name type="scientific">Flavobacterium araucananum</name>
    <dbReference type="NCBI Taxonomy" id="946678"/>
    <lineage>
        <taxon>Bacteria</taxon>
        <taxon>Pseudomonadati</taxon>
        <taxon>Bacteroidota</taxon>
        <taxon>Flavobacteriia</taxon>
        <taxon>Flavobacteriales</taxon>
        <taxon>Flavobacteriaceae</taxon>
        <taxon>Flavobacterium</taxon>
    </lineage>
</organism>
<dbReference type="RefSeq" id="WP_165769828.1">
    <property type="nucleotide sequence ID" value="NZ_MUGS01000032.1"/>
</dbReference>
<dbReference type="Pfam" id="PF02810">
    <property type="entry name" value="SEC-C"/>
    <property type="match status" value="1"/>
</dbReference>
<dbReference type="AlphaFoldDB" id="A0A227P4Y9"/>
<protein>
    <recommendedName>
        <fullName evidence="3">Zinc chelation protein SecC</fullName>
    </recommendedName>
</protein>
<accession>A0A227P4Y9</accession>
<comment type="caution">
    <text evidence="1">The sequence shown here is derived from an EMBL/GenBank/DDBJ whole genome shotgun (WGS) entry which is preliminary data.</text>
</comment>
<dbReference type="Proteomes" id="UP000214684">
    <property type="component" value="Unassembled WGS sequence"/>
</dbReference>
<gene>
    <name evidence="1" type="ORF">B0A64_15680</name>
</gene>
<evidence type="ECO:0008006" key="3">
    <source>
        <dbReference type="Google" id="ProtNLM"/>
    </source>
</evidence>
<proteinExistence type="predicted"/>
<dbReference type="EMBL" id="MUGS01000032">
    <property type="protein sequence ID" value="OXG04298.1"/>
    <property type="molecule type" value="Genomic_DNA"/>
</dbReference>